<evidence type="ECO:0000313" key="2">
    <source>
        <dbReference type="EMBL" id="NGY63626.1"/>
    </source>
</evidence>
<reference evidence="2 3" key="1">
    <citation type="submission" date="2020-03" db="EMBL/GenBank/DDBJ databases">
        <title>Isolation and identification of active actinomycetes.</title>
        <authorList>
            <person name="Sun X."/>
        </authorList>
    </citation>
    <scope>NUCLEOTIDE SEQUENCE [LARGE SCALE GENOMIC DNA]</scope>
    <source>
        <strain evidence="2 3">NEAU-D13</strain>
    </source>
</reference>
<dbReference type="SUPFAM" id="SSF52540">
    <property type="entry name" value="P-loop containing nucleoside triphosphate hydrolases"/>
    <property type="match status" value="1"/>
</dbReference>
<dbReference type="RefSeq" id="WP_166052200.1">
    <property type="nucleotide sequence ID" value="NZ_JAAMPJ010000010.1"/>
</dbReference>
<dbReference type="Proteomes" id="UP000481360">
    <property type="component" value="Unassembled WGS sequence"/>
</dbReference>
<evidence type="ECO:0000313" key="3">
    <source>
        <dbReference type="Proteomes" id="UP000481360"/>
    </source>
</evidence>
<protein>
    <recommendedName>
        <fullName evidence="1">NACHT N-terminal Helical domain-containing protein</fullName>
    </recommendedName>
</protein>
<keyword evidence="3" id="KW-1185">Reference proteome</keyword>
<gene>
    <name evidence="2" type="ORF">G7043_32375</name>
</gene>
<dbReference type="AlphaFoldDB" id="A0A7C9RW87"/>
<accession>A0A7C9RW87</accession>
<comment type="caution">
    <text evidence="2">The sequence shown here is derived from an EMBL/GenBank/DDBJ whole genome shotgun (WGS) entry which is preliminary data.</text>
</comment>
<dbReference type="Pfam" id="PF22738">
    <property type="entry name" value="NNH7"/>
    <property type="match status" value="1"/>
</dbReference>
<dbReference type="InterPro" id="IPR027417">
    <property type="entry name" value="P-loop_NTPase"/>
</dbReference>
<name>A0A7C9RW87_9PSEU</name>
<sequence length="1085" mass="121846">MTRLTYRDAVKILGAGQSPLVSALDKMFGGLLLGATPLAPDLLSLFDAKSELVRLTYELVAKGIDRRHRLGQFDRIQRLHAARGVLMVVAYFEALEDADLPFRLDDARISRAEAVGLATDAFEGRTLADVATSLLDTDLPLLGVQAASVDAQEQLGRFYEKLHVNVTRFLQGLSLWEDLGLIKQLDTVEALDRVAPKALRLFESSIYRLGGECPEFAIWLTLSGQRTIGDAVRELLDRAEPVESVSPVLQGIVRFNRSALTRTLLPAEELPDGLATPEIGRAYIDPDFRLVEVTAQAPINDEDFWAQVDVRKDFNEFLLGHLSTPWAWTSPLLILGHPGAGKSLLTEVVAARLPSPDFVSVRVPLRDVPADADIHEQIERAIRLSTHETVSWPDFARAAGDSLLVVLLDGFDELLQATGVSRSDYLMRVRKFQQVEETQGRHVAVIVTSRVTVADRMQVPAGVLAVRLEPFEIGQVEDWLEEWYRTNGSYLRELGRGWFDLEVIEKYLDLAQQPLLLLMLAIYDAESGALLSDKHKLSQSELYERLVRRFAHREVSKTDSQAADSAVERELLILSIVAFGMFNRSVQWVTDATVAHDLTALGITPPAGQGVTAAHQRLAGEAKDALGRFFYIHRARSILEDEVLGTYEFLHATFGEFFVARLTWRCLMELVEQARAEKARMFSGHQGVDDTQLRTFLSWALLSTRTTTLDFLSELAARASGAELQDIGEALLTAFRNVHEPTVNSVYQNYRPLQRTQTAQIATYGANLLLLLMTVRDEVSSAELFPGVVDHAAEWTRSVHLWMSQLRTGEWDGVTELLRADRDRDPDERQSVRLSWRRSASAPRVETMWARDPNISGVVTDYGFSINFFRSAELLCEWDTDVVVTALNGPGTLFTSLLPYYMHRDDQLRSVAADLLHASFFHTNQTALEERMVVYDRLADFAGAPYLGLDVVVDAELERYLVQLLVNDELVTAEYVVDKLTGLLILDEPSGPENLALFLRLLARTEEHWWFMDFVNGLLDREAVNVEQVAEIWCALADKGIPSSEYPEALLDEAHRLRWPAREELLAHRPDLLTRLSKLEDDELL</sequence>
<feature type="domain" description="NACHT N-terminal Helical" evidence="1">
    <location>
        <begin position="2"/>
        <end position="222"/>
    </location>
</feature>
<evidence type="ECO:0000259" key="1">
    <source>
        <dbReference type="Pfam" id="PF22738"/>
    </source>
</evidence>
<dbReference type="Gene3D" id="3.40.50.300">
    <property type="entry name" value="P-loop containing nucleotide triphosphate hydrolases"/>
    <property type="match status" value="1"/>
</dbReference>
<dbReference type="InterPro" id="IPR054567">
    <property type="entry name" value="NNH7"/>
</dbReference>
<proteinExistence type="predicted"/>
<organism evidence="2 3">
    <name type="scientific">Lentzea alba</name>
    <dbReference type="NCBI Taxonomy" id="2714351"/>
    <lineage>
        <taxon>Bacteria</taxon>
        <taxon>Bacillati</taxon>
        <taxon>Actinomycetota</taxon>
        <taxon>Actinomycetes</taxon>
        <taxon>Pseudonocardiales</taxon>
        <taxon>Pseudonocardiaceae</taxon>
        <taxon>Lentzea</taxon>
    </lineage>
</organism>
<dbReference type="EMBL" id="JAAMPJ010000010">
    <property type="protein sequence ID" value="NGY63626.1"/>
    <property type="molecule type" value="Genomic_DNA"/>
</dbReference>